<keyword evidence="3 11" id="KW-0227">DNA damage</keyword>
<keyword evidence="6 11" id="KW-0269">Exonuclease</keyword>
<comment type="similarity">
    <text evidence="11">Belongs to the RecD family.</text>
</comment>
<evidence type="ECO:0000313" key="15">
    <source>
        <dbReference type="EMBL" id="GHB15001.1"/>
    </source>
</evidence>
<dbReference type="Pfam" id="PF13538">
    <property type="entry name" value="UvrD_C_2"/>
    <property type="match status" value="1"/>
</dbReference>
<evidence type="ECO:0000256" key="1">
    <source>
        <dbReference type="ARBA" id="ARBA00022722"/>
    </source>
</evidence>
<dbReference type="InterPro" id="IPR027785">
    <property type="entry name" value="UvrD-like_helicase_C"/>
</dbReference>
<reference evidence="16" key="1">
    <citation type="journal article" date="2019" name="Int. J. Syst. Evol. Microbiol.">
        <title>The Global Catalogue of Microorganisms (GCM) 10K type strain sequencing project: providing services to taxonomists for standard genome sequencing and annotation.</title>
        <authorList>
            <consortium name="The Broad Institute Genomics Platform"/>
            <consortium name="The Broad Institute Genome Sequencing Center for Infectious Disease"/>
            <person name="Wu L."/>
            <person name="Ma J."/>
        </authorList>
    </citation>
    <scope>NUCLEOTIDE SEQUENCE [LARGE SCALE GENOMIC DNA]</scope>
    <source>
        <strain evidence="16">KCTC 32998</strain>
    </source>
</reference>
<name>A0ABQ3DVJ9_9GAMM</name>
<evidence type="ECO:0000256" key="6">
    <source>
        <dbReference type="ARBA" id="ARBA00022839"/>
    </source>
</evidence>
<feature type="compositionally biased region" description="Polar residues" evidence="12">
    <location>
        <begin position="1"/>
        <end position="25"/>
    </location>
</feature>
<dbReference type="RefSeq" id="WP_189443712.1">
    <property type="nucleotide sequence ID" value="NZ_BMZI01000002.1"/>
</dbReference>
<dbReference type="Gene3D" id="1.10.10.1020">
    <property type="entry name" value="RecBCD complex, subunit RecD, N-terminal domain"/>
    <property type="match status" value="1"/>
</dbReference>
<dbReference type="InterPro" id="IPR041851">
    <property type="entry name" value="RecD_N_sf"/>
</dbReference>
<evidence type="ECO:0000256" key="11">
    <source>
        <dbReference type="HAMAP-Rule" id="MF_01487"/>
    </source>
</evidence>
<dbReference type="SUPFAM" id="SSF52540">
    <property type="entry name" value="P-loop containing nucleoside triphosphate hydrolases"/>
    <property type="match status" value="2"/>
</dbReference>
<dbReference type="InterPro" id="IPR006344">
    <property type="entry name" value="RecD"/>
</dbReference>
<comment type="function">
    <text evidence="11">A helicase/nuclease that prepares dsDNA breaks (DSB) for recombinational DNA repair. Binds to DSBs and unwinds DNA via a highly rapid and processive ATP-dependent bidirectional helicase activity. Unwinds dsDNA until it encounters a Chi (crossover hotspot instigator) sequence from the 3' direction. Cuts ssDNA a few nucleotides 3' to the Chi site. The properties and activities of the enzyme are changed at Chi. The Chi-altered holoenzyme produces a long 3'-ssDNA overhang and facilitates RecA-binding to the ssDNA for homologous DNA recombination and repair. Holoenzyme degrades any linearized DNA that is unable to undergo homologous recombination. In the holoenzyme this subunit has ssDNA-dependent ATPase and 5'-3' helicase activity. When added to pre-assembled RecBC greatly stimulates nuclease activity and augments holoenzyme processivity. Negatively regulates the RecA-loading ability of RecBCD.</text>
</comment>
<comment type="subunit">
    <text evidence="11">Heterotrimer of RecB, RecC and RecD. All subunits contribute to DNA-binding.</text>
</comment>
<evidence type="ECO:0000313" key="16">
    <source>
        <dbReference type="Proteomes" id="UP000646745"/>
    </source>
</evidence>
<dbReference type="Proteomes" id="UP000646745">
    <property type="component" value="Unassembled WGS sequence"/>
</dbReference>
<feature type="domain" description="RecBCD enzyme subunit RecD N-terminal" evidence="14">
    <location>
        <begin position="59"/>
        <end position="177"/>
    </location>
</feature>
<protein>
    <recommendedName>
        <fullName evidence="11">RecBCD enzyme subunit RecD</fullName>
        <ecNumber evidence="11">5.6.2.3</ecNumber>
    </recommendedName>
    <alternativeName>
        <fullName evidence="11">DNA 5'-3' helicase subunit RecD</fullName>
    </alternativeName>
    <alternativeName>
        <fullName evidence="11">Exonuclease V subunit RecD</fullName>
        <shortName evidence="11">ExoV subunit RecD</shortName>
    </alternativeName>
    <alternativeName>
        <fullName evidence="11">Helicase/nuclease RecBCD subunit RecD</fullName>
    </alternativeName>
</protein>
<dbReference type="PANTHER" id="PTHR43788:SF6">
    <property type="entry name" value="DNA HELICASE B"/>
    <property type="match status" value="1"/>
</dbReference>
<dbReference type="EMBL" id="BMZI01000002">
    <property type="protein sequence ID" value="GHB15001.1"/>
    <property type="molecule type" value="Genomic_DNA"/>
</dbReference>
<evidence type="ECO:0000259" key="13">
    <source>
        <dbReference type="Pfam" id="PF13538"/>
    </source>
</evidence>
<keyword evidence="4 11" id="KW-0378">Hydrolase</keyword>
<dbReference type="CDD" id="cd17933">
    <property type="entry name" value="DEXSc_RecD-like"/>
    <property type="match status" value="1"/>
</dbReference>
<sequence>MTTNDFHQRPLSQRPETAASISQRPESAPFDPVALALAPERALSETAMLFALLDRWVDRGWLRSLDRAFAAFLRREVPDAPPLLLLAAALASHQLGRGHVCLDLQQTLTTPDLALSLPPEGDSLEDPPPLPSRVMAGLDLDVWRSALDRPELVASVLGAGSGPGSSPGNTPLVLAGTGERPRLYLRRYWQHEQDIHTRIGARLAGEADEKAGGQAERQAPDATRLRPILDALFPGRNGANPPIDWQKTACALAVRSRFAVITGGPGTGKTTTVVRLLALLQALALAESGRVEGTANHGALRIRLAAPTGKAAARLNESIAGQVASLDLAGLADDPERLREVIPKDVSTLHRLLGSRPDTRRFRHDRHNPLPLDVLVVDEASMVDVGMMAALLEALPPRARLVLLGDKDQLASVEAGSVLGDLCTRADGGHYTPATAAWLAEATGQPLPETTLAPNGQPLDQAIAMLRVSHRFTAESGIGQLASAINANAEPAAKRQAIGAALRHGFADLSHLKLASDDERGLARLAVTGCPERFPGAEAANAPPVGYRHFLSVMAERRPADDAPQEAFDAWARAVLAAHGDFQLLCALRRGPWGVEGLNERVRDALERERLIDSQQGRQRWYPGRPVLVTKNDYGLGLMNGDIGITLDWPRPDGTLGSEYSRLLRVAFPAGDGTDRIKWVLPSRLQSVETVFAMTVHKSQGSEFTHAALVLPDAPNPILTRELVYTGITRARHWLTLVETGRGQLMDAAQRRVMRVSGLGG</sequence>
<accession>A0ABQ3DVJ9</accession>
<dbReference type="Pfam" id="PF13245">
    <property type="entry name" value="AAA_19"/>
    <property type="match status" value="1"/>
</dbReference>
<dbReference type="EC" id="5.6.2.3" evidence="11"/>
<keyword evidence="16" id="KW-1185">Reference proteome</keyword>
<comment type="caution">
    <text evidence="15">The sequence shown here is derived from an EMBL/GenBank/DDBJ whole genome shotgun (WGS) entry which is preliminary data.</text>
</comment>
<keyword evidence="10 11" id="KW-0413">Isomerase</keyword>
<dbReference type="InterPro" id="IPR050534">
    <property type="entry name" value="Coronavir_polyprotein_1ab"/>
</dbReference>
<dbReference type="HAMAP" id="MF_01487">
    <property type="entry name" value="RecD"/>
    <property type="match status" value="1"/>
</dbReference>
<dbReference type="InterPro" id="IPR049550">
    <property type="entry name" value="RecD_N"/>
</dbReference>
<evidence type="ECO:0000259" key="14">
    <source>
        <dbReference type="Pfam" id="PF21185"/>
    </source>
</evidence>
<dbReference type="Gene3D" id="3.40.50.300">
    <property type="entry name" value="P-loop containing nucleotide triphosphate hydrolases"/>
    <property type="match status" value="3"/>
</dbReference>
<dbReference type="NCBIfam" id="TIGR01447">
    <property type="entry name" value="recD"/>
    <property type="match status" value="1"/>
</dbReference>
<evidence type="ECO:0000256" key="7">
    <source>
        <dbReference type="ARBA" id="ARBA00022840"/>
    </source>
</evidence>
<evidence type="ECO:0000256" key="8">
    <source>
        <dbReference type="ARBA" id="ARBA00023125"/>
    </source>
</evidence>
<keyword evidence="8 11" id="KW-0238">DNA-binding</keyword>
<keyword evidence="2 11" id="KW-0547">Nucleotide-binding</keyword>
<comment type="catalytic activity">
    <reaction evidence="11">
        <text>ATP + H2O = ADP + phosphate + H(+)</text>
        <dbReference type="Rhea" id="RHEA:13065"/>
        <dbReference type="ChEBI" id="CHEBI:15377"/>
        <dbReference type="ChEBI" id="CHEBI:15378"/>
        <dbReference type="ChEBI" id="CHEBI:30616"/>
        <dbReference type="ChEBI" id="CHEBI:43474"/>
        <dbReference type="ChEBI" id="CHEBI:456216"/>
        <dbReference type="EC" id="5.6.2.3"/>
    </reaction>
</comment>
<evidence type="ECO:0000256" key="5">
    <source>
        <dbReference type="ARBA" id="ARBA00022806"/>
    </source>
</evidence>
<organism evidence="15 16">
    <name type="scientific">Salinicola rhizosphaerae</name>
    <dbReference type="NCBI Taxonomy" id="1443141"/>
    <lineage>
        <taxon>Bacteria</taxon>
        <taxon>Pseudomonadati</taxon>
        <taxon>Pseudomonadota</taxon>
        <taxon>Gammaproteobacteria</taxon>
        <taxon>Oceanospirillales</taxon>
        <taxon>Halomonadaceae</taxon>
        <taxon>Salinicola</taxon>
    </lineage>
</organism>
<evidence type="ECO:0000256" key="10">
    <source>
        <dbReference type="ARBA" id="ARBA00023235"/>
    </source>
</evidence>
<evidence type="ECO:0000256" key="3">
    <source>
        <dbReference type="ARBA" id="ARBA00022763"/>
    </source>
</evidence>
<evidence type="ECO:0000256" key="9">
    <source>
        <dbReference type="ARBA" id="ARBA00023204"/>
    </source>
</evidence>
<evidence type="ECO:0000256" key="12">
    <source>
        <dbReference type="SAM" id="MobiDB-lite"/>
    </source>
</evidence>
<feature type="binding site" evidence="11">
    <location>
        <begin position="263"/>
        <end position="270"/>
    </location>
    <ligand>
        <name>ATP</name>
        <dbReference type="ChEBI" id="CHEBI:30616"/>
    </ligand>
</feature>
<keyword evidence="9 11" id="KW-0234">DNA repair</keyword>
<comment type="miscellaneous">
    <text evidence="11">In the RecBCD complex, RecB has a slow 3'-5' helicase, an exonuclease activity and loads RecA onto ssDNA, RecD has a fast 5'-3' helicase activity, while RecC stimulates the ATPase and processivity of the RecB helicase and contributes to recognition of the Chi site.</text>
</comment>
<keyword evidence="5 11" id="KW-0347">Helicase</keyword>
<evidence type="ECO:0000256" key="2">
    <source>
        <dbReference type="ARBA" id="ARBA00022741"/>
    </source>
</evidence>
<dbReference type="CDD" id="cd18809">
    <property type="entry name" value="SF1_C_RecD"/>
    <property type="match status" value="1"/>
</dbReference>
<evidence type="ECO:0000256" key="4">
    <source>
        <dbReference type="ARBA" id="ARBA00022801"/>
    </source>
</evidence>
<feature type="region of interest" description="Disordered" evidence="12">
    <location>
        <begin position="1"/>
        <end position="26"/>
    </location>
</feature>
<feature type="domain" description="UvrD-like helicase C-terminal" evidence="13">
    <location>
        <begin position="691"/>
        <end position="738"/>
    </location>
</feature>
<dbReference type="Pfam" id="PF21185">
    <property type="entry name" value="RecD_N"/>
    <property type="match status" value="1"/>
</dbReference>
<keyword evidence="7 11" id="KW-0067">ATP-binding</keyword>
<dbReference type="InterPro" id="IPR027417">
    <property type="entry name" value="P-loop_NTPase"/>
</dbReference>
<keyword evidence="1 11" id="KW-0540">Nuclease</keyword>
<proteinExistence type="inferred from homology"/>
<dbReference type="PANTHER" id="PTHR43788">
    <property type="entry name" value="DNA2/NAM7 HELICASE FAMILY MEMBER"/>
    <property type="match status" value="1"/>
</dbReference>
<gene>
    <name evidence="11 15" type="primary">recD</name>
    <name evidence="15" type="ORF">GCM10009038_11900</name>
</gene>